<evidence type="ECO:0000313" key="2">
    <source>
        <dbReference type="EMBL" id="SEU10984.1"/>
    </source>
</evidence>
<proteinExistence type="predicted"/>
<reference evidence="2 3" key="1">
    <citation type="submission" date="2016-10" db="EMBL/GenBank/DDBJ databases">
        <authorList>
            <person name="de Groot N.N."/>
        </authorList>
    </citation>
    <scope>NUCLEOTIDE SEQUENCE [LARGE SCALE GENOMIC DNA]</scope>
    <source>
        <strain evidence="2 3">DSM 17862</strain>
    </source>
</reference>
<feature type="transmembrane region" description="Helical" evidence="1">
    <location>
        <begin position="73"/>
        <end position="93"/>
    </location>
</feature>
<dbReference type="EMBL" id="FOHO01000032">
    <property type="protein sequence ID" value="SEU10984.1"/>
    <property type="molecule type" value="Genomic_DNA"/>
</dbReference>
<keyword evidence="1" id="KW-1133">Transmembrane helix</keyword>
<name>A0A1I0JMQ7_9RHOB</name>
<dbReference type="Proteomes" id="UP000199180">
    <property type="component" value="Unassembled WGS sequence"/>
</dbReference>
<dbReference type="RefSeq" id="WP_139206587.1">
    <property type="nucleotide sequence ID" value="NZ_FOHO01000032.1"/>
</dbReference>
<organism evidence="2 3">
    <name type="scientific">Paracoccus homiensis</name>
    <dbReference type="NCBI Taxonomy" id="364199"/>
    <lineage>
        <taxon>Bacteria</taxon>
        <taxon>Pseudomonadati</taxon>
        <taxon>Pseudomonadota</taxon>
        <taxon>Alphaproteobacteria</taxon>
        <taxon>Rhodobacterales</taxon>
        <taxon>Paracoccaceae</taxon>
        <taxon>Paracoccus</taxon>
    </lineage>
</organism>
<feature type="transmembrane region" description="Helical" evidence="1">
    <location>
        <begin position="35"/>
        <end position="61"/>
    </location>
</feature>
<evidence type="ECO:0000256" key="1">
    <source>
        <dbReference type="SAM" id="Phobius"/>
    </source>
</evidence>
<keyword evidence="3" id="KW-1185">Reference proteome</keyword>
<dbReference type="AlphaFoldDB" id="A0A1I0JMQ7"/>
<protein>
    <submittedName>
        <fullName evidence="2">Uncharacterized protein</fullName>
    </submittedName>
</protein>
<dbReference type="STRING" id="364199.SAMN04489858_1326"/>
<gene>
    <name evidence="2" type="ORF">SAMN04489858_1326</name>
</gene>
<accession>A0A1I0JMQ7</accession>
<keyword evidence="1" id="KW-0472">Membrane</keyword>
<keyword evidence="1" id="KW-0812">Transmembrane</keyword>
<sequence length="96" mass="9978">MILLFVSVMGAMAITFAIVESAAEAAETRRGVRYVMLIGWLAGTVSAGSLSLGTGWLLSGLSDEYWQHLAKSNYVWGLAIGAVVCLGSAQAAGKAI</sequence>
<evidence type="ECO:0000313" key="3">
    <source>
        <dbReference type="Proteomes" id="UP000199180"/>
    </source>
</evidence>